<evidence type="ECO:0000313" key="2">
    <source>
        <dbReference type="EMBL" id="BAL54999.1"/>
    </source>
</evidence>
<reference evidence="2" key="1">
    <citation type="journal article" date="2005" name="Environ. Microbiol.">
        <title>Genetic and functional properties of uncultivated thermophilic crenarchaeotes from a subsurface gold mine as revealed by analysis of genome fragments.</title>
        <authorList>
            <person name="Nunoura T."/>
            <person name="Hirayama H."/>
            <person name="Takami H."/>
            <person name="Oida H."/>
            <person name="Nishi S."/>
            <person name="Shimamura S."/>
            <person name="Suzuki Y."/>
            <person name="Inagaki F."/>
            <person name="Takai K."/>
            <person name="Nealson K.H."/>
            <person name="Horikoshi K."/>
        </authorList>
    </citation>
    <scope>NUCLEOTIDE SEQUENCE</scope>
</reference>
<dbReference type="EMBL" id="AP011706">
    <property type="protein sequence ID" value="BAL54999.1"/>
    <property type="molecule type" value="Genomic_DNA"/>
</dbReference>
<evidence type="ECO:0000256" key="1">
    <source>
        <dbReference type="SAM" id="MobiDB-lite"/>
    </source>
</evidence>
<gene>
    <name evidence="2" type="ORF">HGMM_F22C11C14</name>
</gene>
<name>H5SFR3_9BACT</name>
<reference evidence="2" key="2">
    <citation type="journal article" date="2012" name="PLoS ONE">
        <title>A Deeply Branching Thermophilic Bacterium with an Ancient Acetyl-CoA Pathway Dominates a Subsurface Ecosystem.</title>
        <authorList>
            <person name="Takami H."/>
            <person name="Noguchi H."/>
            <person name="Takaki Y."/>
            <person name="Uchiyama I."/>
            <person name="Toyoda A."/>
            <person name="Nishi S."/>
            <person name="Chee G.-J."/>
            <person name="Arai W."/>
            <person name="Nunoura T."/>
            <person name="Itoh T."/>
            <person name="Hattori M."/>
            <person name="Takai K."/>
        </authorList>
    </citation>
    <scope>NUCLEOTIDE SEQUENCE</scope>
</reference>
<proteinExistence type="predicted"/>
<sequence length="86" mass="9142">MVSSPSVANPKPVDRTNRDQATTGQNAARDRAQRAAANSTATSGLRSDPGTDRIRVYPAVWDDGLPACRRVHVRAVPPGPGRVPQV</sequence>
<protein>
    <submittedName>
        <fullName evidence="2">Uncharacterized protein</fullName>
    </submittedName>
</protein>
<organism evidence="2">
    <name type="scientific">uncultured Planctomycetota bacterium</name>
    <dbReference type="NCBI Taxonomy" id="120965"/>
    <lineage>
        <taxon>Bacteria</taxon>
        <taxon>Pseudomonadati</taxon>
        <taxon>Planctomycetota</taxon>
        <taxon>environmental samples</taxon>
    </lineage>
</organism>
<feature type="region of interest" description="Disordered" evidence="1">
    <location>
        <begin position="1"/>
        <end position="53"/>
    </location>
</feature>
<accession>H5SFR3</accession>
<dbReference type="AlphaFoldDB" id="H5SFR3"/>